<evidence type="ECO:0000259" key="2">
    <source>
        <dbReference type="Pfam" id="PF02698"/>
    </source>
</evidence>
<dbReference type="Proteomes" id="UP000240987">
    <property type="component" value="Unassembled WGS sequence"/>
</dbReference>
<keyword evidence="1" id="KW-1133">Transmembrane helix</keyword>
<dbReference type="CDD" id="cd06259">
    <property type="entry name" value="YdcF-like"/>
    <property type="match status" value="1"/>
</dbReference>
<dbReference type="GO" id="GO:0043164">
    <property type="term" value="P:Gram-negative-bacterium-type cell wall biogenesis"/>
    <property type="evidence" value="ECO:0007669"/>
    <property type="project" value="TreeGrafter"/>
</dbReference>
<reference evidence="3 4" key="1">
    <citation type="submission" date="2018-01" db="EMBL/GenBank/DDBJ databases">
        <title>Whole genome sequencing of Histamine producing bacteria.</title>
        <authorList>
            <person name="Butler K."/>
        </authorList>
    </citation>
    <scope>NUCLEOTIDE SEQUENCE [LARGE SCALE GENOMIC DNA]</scope>
    <source>
        <strain evidence="3 4">JCM 12947</strain>
    </source>
</reference>
<evidence type="ECO:0000313" key="3">
    <source>
        <dbReference type="EMBL" id="PSU44620.1"/>
    </source>
</evidence>
<comment type="caution">
    <text evidence="3">The sequence shown here is derived from an EMBL/GenBank/DDBJ whole genome shotgun (WGS) entry which is preliminary data.</text>
</comment>
<proteinExistence type="predicted"/>
<keyword evidence="1" id="KW-0812">Transmembrane</keyword>
<evidence type="ECO:0000256" key="1">
    <source>
        <dbReference type="SAM" id="Phobius"/>
    </source>
</evidence>
<dbReference type="PANTHER" id="PTHR30336">
    <property type="entry name" value="INNER MEMBRANE PROTEIN, PROBABLE PERMEASE"/>
    <property type="match status" value="1"/>
</dbReference>
<name>A0A2T3J7C7_9GAMM</name>
<protein>
    <submittedName>
        <fullName evidence="3">YdcF family protein</fullName>
    </submittedName>
</protein>
<dbReference type="PANTHER" id="PTHR30336:SF4">
    <property type="entry name" value="ENVELOPE BIOGENESIS FACTOR ELYC"/>
    <property type="match status" value="1"/>
</dbReference>
<feature type="domain" description="DUF218" evidence="2">
    <location>
        <begin position="69"/>
        <end position="231"/>
    </location>
</feature>
<evidence type="ECO:0000313" key="4">
    <source>
        <dbReference type="Proteomes" id="UP000240987"/>
    </source>
</evidence>
<dbReference type="OrthoDB" id="9809813at2"/>
<dbReference type="InterPro" id="IPR003848">
    <property type="entry name" value="DUF218"/>
</dbReference>
<dbReference type="InterPro" id="IPR014729">
    <property type="entry name" value="Rossmann-like_a/b/a_fold"/>
</dbReference>
<sequence length="253" mass="28909">MSFIALSLILLLIFFVYLMRWRKASFCLSFFLVVIFAFIGTGVIPQYLLERLQVNYEVKPVIHWTSKNAIVLLGAGTQKIKNHQIIEPTFFSYSRISETASQYNSCEVTNQICKVIISGGDVQNNGISEAEAYKHALVKLGIKANDIITESNSMNTWKNAEFTSKIIKMNKFNNVVLVSSGLHMRRSELYFKHFGVIATPVRSDYMAGKPSLLPLWYNFAVTDFALHEYIGYIRYDVYNIMGWNNQRQDPGDA</sequence>
<feature type="transmembrane region" description="Helical" evidence="1">
    <location>
        <begin position="30"/>
        <end position="49"/>
    </location>
</feature>
<accession>A0A2T3J7C7</accession>
<gene>
    <name evidence="3" type="ORF">C9J12_26425</name>
</gene>
<dbReference type="Gene3D" id="3.40.50.620">
    <property type="entry name" value="HUPs"/>
    <property type="match status" value="1"/>
</dbReference>
<dbReference type="Pfam" id="PF02698">
    <property type="entry name" value="DUF218"/>
    <property type="match status" value="1"/>
</dbReference>
<dbReference type="AlphaFoldDB" id="A0A2T3J7C7"/>
<dbReference type="GO" id="GO:0000270">
    <property type="term" value="P:peptidoglycan metabolic process"/>
    <property type="evidence" value="ECO:0007669"/>
    <property type="project" value="TreeGrafter"/>
</dbReference>
<dbReference type="GO" id="GO:0005886">
    <property type="term" value="C:plasma membrane"/>
    <property type="evidence" value="ECO:0007669"/>
    <property type="project" value="TreeGrafter"/>
</dbReference>
<dbReference type="RefSeq" id="WP_107245673.1">
    <property type="nucleotide sequence ID" value="NZ_PYMJ01000046.1"/>
</dbReference>
<keyword evidence="1" id="KW-0472">Membrane</keyword>
<organism evidence="3 4">
    <name type="scientific">Photobacterium frigidiphilum</name>
    <dbReference type="NCBI Taxonomy" id="264736"/>
    <lineage>
        <taxon>Bacteria</taxon>
        <taxon>Pseudomonadati</taxon>
        <taxon>Pseudomonadota</taxon>
        <taxon>Gammaproteobacteria</taxon>
        <taxon>Vibrionales</taxon>
        <taxon>Vibrionaceae</taxon>
        <taxon>Photobacterium</taxon>
    </lineage>
</organism>
<dbReference type="EMBL" id="PYMJ01000046">
    <property type="protein sequence ID" value="PSU44620.1"/>
    <property type="molecule type" value="Genomic_DNA"/>
</dbReference>
<keyword evidence="4" id="KW-1185">Reference proteome</keyword>
<dbReference type="InterPro" id="IPR051599">
    <property type="entry name" value="Cell_Envelope_Assoc"/>
</dbReference>